<name>A0A7U4E3W0_RUNSL</name>
<dbReference type="EMBL" id="CP002859">
    <property type="protein sequence ID" value="AEI46803.1"/>
    <property type="molecule type" value="Genomic_DNA"/>
</dbReference>
<dbReference type="InterPro" id="IPR041223">
    <property type="entry name" value="ApeA_NTD"/>
</dbReference>
<dbReference type="KEGG" id="rsi:Runsl_0351"/>
<sequence>MDKQITDSFVYQGVWYIPSDSPNECYGTLVYNPTHGGELEIFIPYKETETDPFPDRSEAIILGVTKERNLITLIDCKRKSFNSIAGKIQILKFDIPYIIVGGHIKNLSDLVFNRAIIKYNNLDIWLDRFDFANQGDIYDITDLKIEYNRPKNVPFSINEALNGQFEFHAAAPNNSDSQKFSIIQEAVLTLIFANATEIKDLLKEIYVFTKFLKFATLENTYITSIILANNEQTFIQGYKLYFKEMSLFFGQYGIEANSNSKNTINYLFTYNEISDTFEDVIRKWYILNEKIRPVIGFLMDSINVSVIEINTFLNIVQALEIYHRNFKKNYVIPKSEHKARVNNILKSVENQHKDWLKEAINYSNEPRLKDRLCEILHVVSEIPTLDKMISDKNAFIVSVKDSRNYYTHYDASGKKTILKDLELALATKKLQAILIALLLMDLGLTNEEVNNYFEKQKYGHFRIIMPHYWY</sequence>
<reference evidence="3 4" key="2">
    <citation type="journal article" date="2012" name="Stand. Genomic Sci.">
        <title>Complete genome sequence of the aquatic bacterium Runella slithyformis type strain (LSU 4(T)).</title>
        <authorList>
            <person name="Copeland A."/>
            <person name="Zhang X."/>
            <person name="Misra M."/>
            <person name="Lapidus A."/>
            <person name="Nolan M."/>
            <person name="Lucas S."/>
            <person name="Deshpande S."/>
            <person name="Cheng J.F."/>
            <person name="Tapia R."/>
            <person name="Goodwin L.A."/>
            <person name="Pitluck S."/>
            <person name="Liolios K."/>
            <person name="Pagani I."/>
            <person name="Ivanova N."/>
            <person name="Mikhailova N."/>
            <person name="Pati A."/>
            <person name="Chen A."/>
            <person name="Palaniappan K."/>
            <person name="Land M."/>
            <person name="Hauser L."/>
            <person name="Pan C."/>
            <person name="Jeffries C.D."/>
            <person name="Detter J.C."/>
            <person name="Brambilla E.M."/>
            <person name="Rohde M."/>
            <person name="Djao O.D."/>
            <person name="Goker M."/>
            <person name="Sikorski J."/>
            <person name="Tindall B.J."/>
            <person name="Woyke T."/>
            <person name="Bristow J."/>
            <person name="Eisen J.A."/>
            <person name="Markowitz V."/>
            <person name="Hugenholtz P."/>
            <person name="Kyrpides N.C."/>
            <person name="Klenk H.P."/>
            <person name="Mavromatis K."/>
        </authorList>
    </citation>
    <scope>NUCLEOTIDE SEQUENCE [LARGE SCALE GENOMIC DNA]</scope>
    <source>
        <strain evidence="4">ATCC 29530 / DSM 19594 / LMG 11500 / NCIMB 11436 / LSU 4</strain>
    </source>
</reference>
<dbReference type="AlphaFoldDB" id="A0A7U4E3W0"/>
<dbReference type="InterPro" id="IPR041229">
    <property type="entry name" value="HEPN_Apea"/>
</dbReference>
<evidence type="ECO:0008006" key="5">
    <source>
        <dbReference type="Google" id="ProtNLM"/>
    </source>
</evidence>
<dbReference type="Proteomes" id="UP000000493">
    <property type="component" value="Chromosome"/>
</dbReference>
<evidence type="ECO:0000313" key="3">
    <source>
        <dbReference type="EMBL" id="AEI46803.1"/>
    </source>
</evidence>
<gene>
    <name evidence="3" type="ordered locus">Runsl_0351</name>
</gene>
<feature type="domain" description="ApeA N-terminal" evidence="2">
    <location>
        <begin position="11"/>
        <end position="284"/>
    </location>
</feature>
<reference evidence="4" key="1">
    <citation type="submission" date="2011-06" db="EMBL/GenBank/DDBJ databases">
        <title>The complete genome of chromosome of Runella slithyformis DSM 19594.</title>
        <authorList>
            <consortium name="US DOE Joint Genome Institute (JGI-PGF)"/>
            <person name="Lucas S."/>
            <person name="Han J."/>
            <person name="Lapidus A."/>
            <person name="Bruce D."/>
            <person name="Goodwin L."/>
            <person name="Pitluck S."/>
            <person name="Peters L."/>
            <person name="Kyrpides N."/>
            <person name="Mavromatis K."/>
            <person name="Ivanova N."/>
            <person name="Ovchinnikova G."/>
            <person name="Zhang X."/>
            <person name="Misra M."/>
            <person name="Detter J.C."/>
            <person name="Tapia R."/>
            <person name="Han C."/>
            <person name="Land M."/>
            <person name="Hauser L."/>
            <person name="Markowitz V."/>
            <person name="Cheng J.-F."/>
            <person name="Hugenholtz P."/>
            <person name="Woyke T."/>
            <person name="Wu D."/>
            <person name="Tindall B."/>
            <person name="Faehrich R."/>
            <person name="Brambilla E."/>
            <person name="Klenk H.-P."/>
            <person name="Eisen J.A."/>
        </authorList>
    </citation>
    <scope>NUCLEOTIDE SEQUENCE [LARGE SCALE GENOMIC DNA]</scope>
    <source>
        <strain evidence="4">ATCC 29530 / DSM 19594 / LMG 11500 / NCIMB 11436 / LSU 4</strain>
    </source>
</reference>
<evidence type="ECO:0000259" key="1">
    <source>
        <dbReference type="Pfam" id="PF18739"/>
    </source>
</evidence>
<dbReference type="Pfam" id="PF18739">
    <property type="entry name" value="HEPN_Apea"/>
    <property type="match status" value="1"/>
</dbReference>
<proteinExistence type="predicted"/>
<keyword evidence="4" id="KW-1185">Reference proteome</keyword>
<feature type="domain" description="Apea-like HEPN" evidence="1">
    <location>
        <begin position="313"/>
        <end position="448"/>
    </location>
</feature>
<dbReference type="Pfam" id="PF18862">
    <property type="entry name" value="ApeA_NTD1"/>
    <property type="match status" value="1"/>
</dbReference>
<organism evidence="3 4">
    <name type="scientific">Runella slithyformis (strain ATCC 29530 / DSM 19594 / LMG 11500 / NCIMB 11436 / LSU 4)</name>
    <dbReference type="NCBI Taxonomy" id="761193"/>
    <lineage>
        <taxon>Bacteria</taxon>
        <taxon>Pseudomonadati</taxon>
        <taxon>Bacteroidota</taxon>
        <taxon>Cytophagia</taxon>
        <taxon>Cytophagales</taxon>
        <taxon>Spirosomataceae</taxon>
        <taxon>Runella</taxon>
    </lineage>
</organism>
<accession>A0A7U4E3W0</accession>
<evidence type="ECO:0000259" key="2">
    <source>
        <dbReference type="Pfam" id="PF18862"/>
    </source>
</evidence>
<dbReference type="RefSeq" id="WP_013926128.1">
    <property type="nucleotide sequence ID" value="NC_015703.1"/>
</dbReference>
<evidence type="ECO:0000313" key="4">
    <source>
        <dbReference type="Proteomes" id="UP000000493"/>
    </source>
</evidence>
<protein>
    <recommendedName>
        <fullName evidence="5">ApeA N-terminal domain-containing protein</fullName>
    </recommendedName>
</protein>